<dbReference type="RefSeq" id="XP_013399657.1">
    <property type="nucleotide sequence ID" value="XM_013544203.2"/>
</dbReference>
<feature type="transmembrane region" description="Helical" evidence="5">
    <location>
        <begin position="401"/>
        <end position="432"/>
    </location>
</feature>
<protein>
    <submittedName>
        <fullName evidence="8 9">Solute carrier family 35 member G1</fullName>
    </submittedName>
</protein>
<keyword evidence="2 5" id="KW-0812">Transmembrane</keyword>
<feature type="transmembrane region" description="Helical" evidence="5">
    <location>
        <begin position="360"/>
        <end position="381"/>
    </location>
</feature>
<keyword evidence="7" id="KW-1185">Reference proteome</keyword>
<accession>A0A1S3INK6</accession>
<feature type="transmembrane region" description="Helical" evidence="5">
    <location>
        <begin position="298"/>
        <end position="318"/>
    </location>
</feature>
<evidence type="ECO:0000256" key="3">
    <source>
        <dbReference type="ARBA" id="ARBA00022989"/>
    </source>
</evidence>
<evidence type="ECO:0000256" key="4">
    <source>
        <dbReference type="ARBA" id="ARBA00023136"/>
    </source>
</evidence>
<feature type="transmembrane region" description="Helical" evidence="5">
    <location>
        <begin position="324"/>
        <end position="348"/>
    </location>
</feature>
<dbReference type="InterPro" id="IPR037185">
    <property type="entry name" value="EmrE-like"/>
</dbReference>
<dbReference type="OrthoDB" id="306876at2759"/>
<dbReference type="Pfam" id="PF00892">
    <property type="entry name" value="EamA"/>
    <property type="match status" value="2"/>
</dbReference>
<feature type="domain" description="EamA" evidence="6">
    <location>
        <begin position="146"/>
        <end position="277"/>
    </location>
</feature>
<keyword evidence="3 5" id="KW-1133">Transmembrane helix</keyword>
<dbReference type="RefSeq" id="XP_013399658.1">
    <property type="nucleotide sequence ID" value="XM_013544204.1"/>
</dbReference>
<dbReference type="InterPro" id="IPR000620">
    <property type="entry name" value="EamA_dom"/>
</dbReference>
<keyword evidence="4 5" id="KW-0472">Membrane</keyword>
<sequence>MAKLSAENLTCTNEIQLCLNDKGCDGASMDDILKDDDDDCEDNLRSTPRQVEVSLLTGTGVQHLQQMDGNTMESEPSSGVIILLGANSKPDLLTENVTHLPMVQIVDENSKEVGEGPSDPLITSDVEGEEAVVEEDAKAVPPFPGFGLLLGVISSVFFSLSSAFVKWVKDVNVFEIIVFRQLEITLFITPLVIYNKQPFFGVKGQKFGLWLRGLFGTTAICLCYLAYKNMPVGDATVIVKSTPVFVGIISCVFLKERFRVFEVIVTITVIGGCILVVQPPFIFGQLIEKSSEVSQQHFFGALLALGGTLSASITFVIVRKISHVHYTTIIFCFGVWGMIQTFVSLLAVQGLKDPPTGLPRILIMLIGVFSFLGQIFFTIAMKYENAGPISVTRASEVPLAYLWQYVFFSEIPTLYCIAGATLVTVSVALIGIKKWVHAIKEKPNPPKHIAMKCLSKFVDL</sequence>
<dbReference type="GeneID" id="106165841"/>
<evidence type="ECO:0000313" key="8">
    <source>
        <dbReference type="RefSeq" id="XP_013399657.1"/>
    </source>
</evidence>
<feature type="transmembrane region" description="Helical" evidence="5">
    <location>
        <begin position="207"/>
        <end position="227"/>
    </location>
</feature>
<gene>
    <name evidence="8 9 10" type="primary">LOC106165841</name>
</gene>
<organism evidence="7 9">
    <name type="scientific">Lingula anatina</name>
    <name type="common">Brachiopod</name>
    <name type="synonym">Lingula unguis</name>
    <dbReference type="NCBI Taxonomy" id="7574"/>
    <lineage>
        <taxon>Eukaryota</taxon>
        <taxon>Metazoa</taxon>
        <taxon>Spiralia</taxon>
        <taxon>Lophotrochozoa</taxon>
        <taxon>Brachiopoda</taxon>
        <taxon>Linguliformea</taxon>
        <taxon>Lingulata</taxon>
        <taxon>Lingulida</taxon>
        <taxon>Linguloidea</taxon>
        <taxon>Lingulidae</taxon>
        <taxon>Lingula</taxon>
    </lineage>
</organism>
<evidence type="ECO:0000256" key="5">
    <source>
        <dbReference type="SAM" id="Phobius"/>
    </source>
</evidence>
<feature type="transmembrane region" description="Helical" evidence="5">
    <location>
        <begin position="146"/>
        <end position="165"/>
    </location>
</feature>
<feature type="domain" description="EamA" evidence="6">
    <location>
        <begin position="299"/>
        <end position="430"/>
    </location>
</feature>
<dbReference type="Proteomes" id="UP000085678">
    <property type="component" value="Unplaced"/>
</dbReference>
<evidence type="ECO:0000313" key="9">
    <source>
        <dbReference type="RefSeq" id="XP_013399658.1"/>
    </source>
</evidence>
<dbReference type="PANTHER" id="PTHR22911:SF6">
    <property type="entry name" value="SOLUTE CARRIER FAMILY 35 MEMBER G1"/>
    <property type="match status" value="1"/>
</dbReference>
<name>A0A1S3INK6_LINAN</name>
<evidence type="ECO:0000313" key="7">
    <source>
        <dbReference type="Proteomes" id="UP000085678"/>
    </source>
</evidence>
<evidence type="ECO:0000313" key="10">
    <source>
        <dbReference type="RefSeq" id="XP_013399659.1"/>
    </source>
</evidence>
<dbReference type="KEGG" id="lak:106165841"/>
<evidence type="ECO:0000259" key="6">
    <source>
        <dbReference type="Pfam" id="PF00892"/>
    </source>
</evidence>
<proteinExistence type="predicted"/>
<dbReference type="SUPFAM" id="SSF103481">
    <property type="entry name" value="Multidrug resistance efflux transporter EmrE"/>
    <property type="match status" value="2"/>
</dbReference>
<comment type="subcellular location">
    <subcellularLocation>
        <location evidence="1">Membrane</location>
        <topology evidence="1">Multi-pass membrane protein</topology>
    </subcellularLocation>
</comment>
<dbReference type="PANTHER" id="PTHR22911">
    <property type="entry name" value="ACYL-MALONYL CONDENSING ENZYME-RELATED"/>
    <property type="match status" value="1"/>
</dbReference>
<feature type="transmembrane region" description="Helical" evidence="5">
    <location>
        <begin position="263"/>
        <end position="286"/>
    </location>
</feature>
<dbReference type="AlphaFoldDB" id="A0A1S3INK6"/>
<evidence type="ECO:0000256" key="1">
    <source>
        <dbReference type="ARBA" id="ARBA00004141"/>
    </source>
</evidence>
<dbReference type="RefSeq" id="XP_013399659.1">
    <property type="nucleotide sequence ID" value="XM_013544205.2"/>
</dbReference>
<dbReference type="Gene3D" id="1.10.3730.20">
    <property type="match status" value="1"/>
</dbReference>
<dbReference type="GO" id="GO:0016020">
    <property type="term" value="C:membrane"/>
    <property type="evidence" value="ECO:0007669"/>
    <property type="project" value="UniProtKB-SubCell"/>
</dbReference>
<evidence type="ECO:0000256" key="2">
    <source>
        <dbReference type="ARBA" id="ARBA00022692"/>
    </source>
</evidence>
<dbReference type="OMA" id="CIFARLF"/>
<feature type="transmembrane region" description="Helical" evidence="5">
    <location>
        <begin position="177"/>
        <end position="195"/>
    </location>
</feature>
<reference evidence="8 9" key="1">
    <citation type="submission" date="2025-04" db="UniProtKB">
        <authorList>
            <consortium name="RefSeq"/>
        </authorList>
    </citation>
    <scope>IDENTIFICATION</scope>
    <source>
        <tissue evidence="8 9">Gonads</tissue>
    </source>
</reference>